<evidence type="ECO:0000256" key="1">
    <source>
        <dbReference type="ARBA" id="ARBA00022729"/>
    </source>
</evidence>
<protein>
    <submittedName>
        <fullName evidence="3">Repeat domain-containing protein</fullName>
    </submittedName>
</protein>
<dbReference type="Proteomes" id="UP000322545">
    <property type="component" value="Unassembled WGS sequence"/>
</dbReference>
<dbReference type="SUPFAM" id="SSF69318">
    <property type="entry name" value="Integrin alpha N-terminal domain"/>
    <property type="match status" value="1"/>
</dbReference>
<name>A0A1M7FG04_9RHOB</name>
<dbReference type="InterPro" id="IPR013517">
    <property type="entry name" value="FG-GAP"/>
</dbReference>
<organism evidence="3 4">
    <name type="scientific">Roseovarius litoreus</name>
    <dbReference type="NCBI Taxonomy" id="1155722"/>
    <lineage>
        <taxon>Bacteria</taxon>
        <taxon>Pseudomonadati</taxon>
        <taxon>Pseudomonadota</taxon>
        <taxon>Alphaproteobacteria</taxon>
        <taxon>Rhodobacterales</taxon>
        <taxon>Roseobacteraceae</taxon>
        <taxon>Roseovarius</taxon>
    </lineage>
</organism>
<reference evidence="3 4" key="1">
    <citation type="submission" date="2016-11" db="EMBL/GenBank/DDBJ databases">
        <authorList>
            <person name="Varghese N."/>
            <person name="Submissions S."/>
        </authorList>
    </citation>
    <scope>NUCLEOTIDE SEQUENCE [LARGE SCALE GENOMIC DNA]</scope>
    <source>
        <strain evidence="3 4">DSM 28249</strain>
    </source>
</reference>
<proteinExistence type="predicted"/>
<keyword evidence="4" id="KW-1185">Reference proteome</keyword>
<dbReference type="InterPro" id="IPR028994">
    <property type="entry name" value="Integrin_alpha_N"/>
</dbReference>
<keyword evidence="1 2" id="KW-0732">Signal</keyword>
<feature type="signal peptide" evidence="2">
    <location>
        <begin position="1"/>
        <end position="21"/>
    </location>
</feature>
<feature type="chain" id="PRO_5012680811" evidence="2">
    <location>
        <begin position="22"/>
        <end position="251"/>
    </location>
</feature>
<dbReference type="RefSeq" id="WP_149779373.1">
    <property type="nucleotide sequence ID" value="NZ_FRCB01000004.1"/>
</dbReference>
<evidence type="ECO:0000256" key="2">
    <source>
        <dbReference type="SAM" id="SignalP"/>
    </source>
</evidence>
<dbReference type="EMBL" id="FRCB01000004">
    <property type="protein sequence ID" value="SHM03001.1"/>
    <property type="molecule type" value="Genomic_DNA"/>
</dbReference>
<gene>
    <name evidence="3" type="ORF">SAMN05443432_104183</name>
</gene>
<dbReference type="Pfam" id="PF13517">
    <property type="entry name" value="FG-GAP_3"/>
    <property type="match status" value="1"/>
</dbReference>
<evidence type="ECO:0000313" key="3">
    <source>
        <dbReference type="EMBL" id="SHM03001.1"/>
    </source>
</evidence>
<sequence>MRRAGAWIACAAACLAGALHAEEPWVSSEGQGINAARFEVPDDSYPHRIMGAIPERRVLAVRDAQGREIRLDLREGPEPDHVFEDIAPRVVDADGDGRLDVVLVEADPRLGAQLAVYSLRQGRLVKAAATPHIGTRFRWLAPAAIADLNGDGVIDIAYVETPHLGKTLRVWSWAPGGLTEIARLSGVTNHRIGDEVIWGGLRDCGQGPEIVVADAGFQRVLSVAFEGRQLVARSLGTRADAAGFDRAMACR</sequence>
<accession>A0A1M7FG04</accession>
<dbReference type="AlphaFoldDB" id="A0A1M7FG04"/>
<evidence type="ECO:0000313" key="4">
    <source>
        <dbReference type="Proteomes" id="UP000322545"/>
    </source>
</evidence>